<feature type="compositionally biased region" description="Polar residues" evidence="1">
    <location>
        <begin position="142"/>
        <end position="151"/>
    </location>
</feature>
<organism evidence="2 3">
    <name type="scientific">Discostella pseudostelligera</name>
    <dbReference type="NCBI Taxonomy" id="259834"/>
    <lineage>
        <taxon>Eukaryota</taxon>
        <taxon>Sar</taxon>
        <taxon>Stramenopiles</taxon>
        <taxon>Ochrophyta</taxon>
        <taxon>Bacillariophyta</taxon>
        <taxon>Coscinodiscophyceae</taxon>
        <taxon>Thalassiosirophycidae</taxon>
        <taxon>Stephanodiscales</taxon>
        <taxon>Stephanodiscaceae</taxon>
        <taxon>Discostella</taxon>
    </lineage>
</organism>
<dbReference type="InterPro" id="IPR019193">
    <property type="entry name" value="UBQ-conj_enz_E2-bd_prot"/>
</dbReference>
<dbReference type="Pfam" id="PF09814">
    <property type="entry name" value="HECT_2"/>
    <property type="match status" value="1"/>
</dbReference>
<feature type="compositionally biased region" description="Basic residues" evidence="1">
    <location>
        <begin position="22"/>
        <end position="32"/>
    </location>
</feature>
<dbReference type="Proteomes" id="UP001530293">
    <property type="component" value="Unassembled WGS sequence"/>
</dbReference>
<keyword evidence="3" id="KW-1185">Reference proteome</keyword>
<evidence type="ECO:0000313" key="2">
    <source>
        <dbReference type="EMBL" id="KAL3756080.1"/>
    </source>
</evidence>
<proteinExistence type="predicted"/>
<evidence type="ECO:0000256" key="1">
    <source>
        <dbReference type="SAM" id="MobiDB-lite"/>
    </source>
</evidence>
<comment type="caution">
    <text evidence="2">The sequence shown here is derived from an EMBL/GenBank/DDBJ whole genome shotgun (WGS) entry which is preliminary data.</text>
</comment>
<dbReference type="AlphaFoldDB" id="A0ABD3LWE7"/>
<feature type="compositionally biased region" description="Basic and acidic residues" evidence="1">
    <location>
        <begin position="132"/>
        <end position="141"/>
    </location>
</feature>
<accession>A0ABD3LWE7</accession>
<feature type="region of interest" description="Disordered" evidence="1">
    <location>
        <begin position="1"/>
        <end position="32"/>
    </location>
</feature>
<dbReference type="EMBL" id="JALLBG020000314">
    <property type="protein sequence ID" value="KAL3756080.1"/>
    <property type="molecule type" value="Genomic_DNA"/>
</dbReference>
<evidence type="ECO:0000313" key="3">
    <source>
        <dbReference type="Proteomes" id="UP001530293"/>
    </source>
</evidence>
<sequence>MTTCGGGTSGSGNGGHREMCRQLRKKKKKKKQNNALVELMQHVQTLDSHEAYRRMCLVQDEIQRLKSVELGECEMPHHNQPQQQQQQHELNHTDKTMQNEDNSVVTNGVGEAKSSISTTECNSDKLRIKEPNLTEADHVTDNKTSPPVRTSYRQRVSGTWLQNGGKISIEYLPNVKCYRVVLLKSPPTSTEDGVDIFSLYGFPKSQHDLHCTITPQNIQDDGLHDHLEMKLHQRQLQTFASSDSSLTTSALDREEGQILLLSMSLPTLRHSSLHKEGDESSILPNVNISLDANSISLRVQLHQNYDQSTAMTNTESENLVDNLLGVDTSSSSFSPNVVTNALDLNYLRCRSCQHRLLRDISTTTNNIVVTNDDATCQNDNPHSATPAPTATTSIIQSVLPLPSGYWDEISDYLMCYDGQASVDFTSSSTSAIATMALEDDAILVLHKQDLVEAGGVCVLDALGGGYGEHTMEGYRKDGKANGANTGSEDGGYGGAPFRVWKDKAAINGMKSKAATCANCYSTLGYVSEHDTDTFRLYKHLLDCGKENDDDGRNDCGGAVPMIGGSIFTKHTCASFLARELVRYAESDAIYTFIVAISDVNDWTRMGRNNPGACILLRTLGWDTPISTVEGRTRSDGPAEEESSGDLCNYPLTFQKVVKVIFEVVTDRNILTSPQTSNGDNPIEWTWGGTDFCCPPPRLSSASIADGLMNDEKVVQTRASSVGIFLSEREWCELKNELHRSSDYFTEAVSDAFVITKLGLLQAAKLSFLPLVAY</sequence>
<name>A0ABD3LWE7_9STRA</name>
<dbReference type="PANTHER" id="PTHR31531">
    <property type="entry name" value="E3 UBIQUITIN-PROTEIN LIGASE E3D FAMILY MEMBER"/>
    <property type="match status" value="1"/>
</dbReference>
<dbReference type="PANTHER" id="PTHR31531:SF2">
    <property type="entry name" value="E3 UBIQUITIN-PROTEIN LIGASE E3D"/>
    <property type="match status" value="1"/>
</dbReference>
<feature type="compositionally biased region" description="Gly residues" evidence="1">
    <location>
        <begin position="1"/>
        <end position="14"/>
    </location>
</feature>
<protein>
    <submittedName>
        <fullName evidence="2">Uncharacterized protein</fullName>
    </submittedName>
</protein>
<gene>
    <name evidence="2" type="ORF">ACHAWU_009382</name>
</gene>
<feature type="region of interest" description="Disordered" evidence="1">
    <location>
        <begin position="132"/>
        <end position="151"/>
    </location>
</feature>
<reference evidence="2 3" key="1">
    <citation type="submission" date="2024-10" db="EMBL/GenBank/DDBJ databases">
        <title>Updated reference genomes for cyclostephanoid diatoms.</title>
        <authorList>
            <person name="Roberts W.R."/>
            <person name="Alverson A.J."/>
        </authorList>
    </citation>
    <scope>NUCLEOTIDE SEQUENCE [LARGE SCALE GENOMIC DNA]</scope>
    <source>
        <strain evidence="2 3">AJA232-27</strain>
    </source>
</reference>